<dbReference type="InParanoid" id="A0A1B7N5R2"/>
<dbReference type="InterPro" id="IPR036322">
    <property type="entry name" value="WD40_repeat_dom_sf"/>
</dbReference>
<organism evidence="1 2">
    <name type="scientific">Rhizopogon vinicolor AM-OR11-026</name>
    <dbReference type="NCBI Taxonomy" id="1314800"/>
    <lineage>
        <taxon>Eukaryota</taxon>
        <taxon>Fungi</taxon>
        <taxon>Dikarya</taxon>
        <taxon>Basidiomycota</taxon>
        <taxon>Agaricomycotina</taxon>
        <taxon>Agaricomycetes</taxon>
        <taxon>Agaricomycetidae</taxon>
        <taxon>Boletales</taxon>
        <taxon>Suillineae</taxon>
        <taxon>Rhizopogonaceae</taxon>
        <taxon>Rhizopogon</taxon>
    </lineage>
</organism>
<dbReference type="Gene3D" id="2.130.10.10">
    <property type="entry name" value="YVTN repeat-like/Quinoprotein amine dehydrogenase"/>
    <property type="match status" value="1"/>
</dbReference>
<dbReference type="OrthoDB" id="7668193at2759"/>
<protein>
    <recommendedName>
        <fullName evidence="3">WD40 repeat-like protein</fullName>
    </recommendedName>
</protein>
<evidence type="ECO:0000313" key="2">
    <source>
        <dbReference type="Proteomes" id="UP000092154"/>
    </source>
</evidence>
<gene>
    <name evidence="1" type="ORF">K503DRAFT_791528</name>
</gene>
<dbReference type="STRING" id="1314800.A0A1B7N5R2"/>
<dbReference type="SUPFAM" id="SSF50978">
    <property type="entry name" value="WD40 repeat-like"/>
    <property type="match status" value="1"/>
</dbReference>
<dbReference type="Proteomes" id="UP000092154">
    <property type="component" value="Unassembled WGS sequence"/>
</dbReference>
<dbReference type="InterPro" id="IPR015943">
    <property type="entry name" value="WD40/YVTN_repeat-like_dom_sf"/>
</dbReference>
<proteinExistence type="predicted"/>
<dbReference type="FunCoup" id="A0A1B7N5R2">
    <property type="interactions" value="175"/>
</dbReference>
<sequence length="319" mass="35010">MTLPAPSPIHLLRSHSCAVSTLFISADNERLYSGDGSGQVVVTYALFVDTRILESSDALLERMGISNHNSRHAKDNKIHIWGLWARSEESTFIRQGPATLSELLMPVICYSMDVNACNYCRFSLIYPAGTNEQEGLLAVPNLVESALADIWSLPSRQRLHAAIDGRSGSKTGTIMSMHLFYAASSAPSSSTSATELRLLCAYEDGCVVLRKRTAPKNIQTIESQSVMAMAVSCVNSFKTKHPGNDAITIRDDGRVCAVGGWDGKEDSHSSDEDEMTVEEKCAPTRWLIAGSTDAKVSIWELMNFDRTRTASNLDYFCKV</sequence>
<accession>A0A1B7N5R2</accession>
<keyword evidence="2" id="KW-1185">Reference proteome</keyword>
<evidence type="ECO:0008006" key="3">
    <source>
        <dbReference type="Google" id="ProtNLM"/>
    </source>
</evidence>
<reference evidence="1 2" key="1">
    <citation type="submission" date="2016-06" db="EMBL/GenBank/DDBJ databases">
        <title>Comparative genomics of the ectomycorrhizal sister species Rhizopogon vinicolor and Rhizopogon vesiculosus (Basidiomycota: Boletales) reveals a divergence of the mating type B locus.</title>
        <authorList>
            <consortium name="DOE Joint Genome Institute"/>
            <person name="Mujic A.B."/>
            <person name="Kuo A."/>
            <person name="Tritt A."/>
            <person name="Lipzen A."/>
            <person name="Chen C."/>
            <person name="Johnson J."/>
            <person name="Sharma A."/>
            <person name="Barry K."/>
            <person name="Grigoriev I.V."/>
            <person name="Spatafora J.W."/>
        </authorList>
    </citation>
    <scope>NUCLEOTIDE SEQUENCE [LARGE SCALE GENOMIC DNA]</scope>
    <source>
        <strain evidence="1 2">AM-OR11-026</strain>
    </source>
</reference>
<evidence type="ECO:0000313" key="1">
    <source>
        <dbReference type="EMBL" id="OAX40196.1"/>
    </source>
</evidence>
<dbReference type="EMBL" id="KV448221">
    <property type="protein sequence ID" value="OAX40196.1"/>
    <property type="molecule type" value="Genomic_DNA"/>
</dbReference>
<name>A0A1B7N5R2_9AGAM</name>
<dbReference type="AlphaFoldDB" id="A0A1B7N5R2"/>